<organism evidence="2 3">
    <name type="scientific">Xylaria arbuscula</name>
    <dbReference type="NCBI Taxonomy" id="114810"/>
    <lineage>
        <taxon>Eukaryota</taxon>
        <taxon>Fungi</taxon>
        <taxon>Dikarya</taxon>
        <taxon>Ascomycota</taxon>
        <taxon>Pezizomycotina</taxon>
        <taxon>Sordariomycetes</taxon>
        <taxon>Xylariomycetidae</taxon>
        <taxon>Xylariales</taxon>
        <taxon>Xylariaceae</taxon>
        <taxon>Xylaria</taxon>
    </lineage>
</organism>
<feature type="compositionally biased region" description="Polar residues" evidence="1">
    <location>
        <begin position="10"/>
        <end position="20"/>
    </location>
</feature>
<proteinExistence type="predicted"/>
<dbReference type="Proteomes" id="UP001148614">
    <property type="component" value="Unassembled WGS sequence"/>
</dbReference>
<evidence type="ECO:0000313" key="2">
    <source>
        <dbReference type="EMBL" id="KAJ3563066.1"/>
    </source>
</evidence>
<dbReference type="AlphaFoldDB" id="A0A9W8N8V6"/>
<name>A0A9W8N8V6_9PEZI</name>
<gene>
    <name evidence="2" type="ORF">NPX13_g8331</name>
</gene>
<evidence type="ECO:0000256" key="1">
    <source>
        <dbReference type="SAM" id="MobiDB-lite"/>
    </source>
</evidence>
<feature type="region of interest" description="Disordered" evidence="1">
    <location>
        <begin position="1"/>
        <end position="109"/>
    </location>
</feature>
<keyword evidence="3" id="KW-1185">Reference proteome</keyword>
<feature type="compositionally biased region" description="Basic and acidic residues" evidence="1">
    <location>
        <begin position="41"/>
        <end position="54"/>
    </location>
</feature>
<dbReference type="EMBL" id="JANPWZ010001810">
    <property type="protein sequence ID" value="KAJ3563066.1"/>
    <property type="molecule type" value="Genomic_DNA"/>
</dbReference>
<evidence type="ECO:0000313" key="3">
    <source>
        <dbReference type="Proteomes" id="UP001148614"/>
    </source>
</evidence>
<protein>
    <submittedName>
        <fullName evidence="2">Uncharacterized protein</fullName>
    </submittedName>
</protein>
<sequence length="126" mass="14482">MPYQDDKNTKNGQNDKTGNGENKMKSAFRSSGKKKAPKYLDFQKDVRDNSENTKKYPSYTYTTIKMPQDDKSGKDKGEGKSKKHVGFKDPVRTEIPENNDPSKDKNGCPYMTVEILRQLQKNKKQQ</sequence>
<reference evidence="2" key="1">
    <citation type="submission" date="2022-07" db="EMBL/GenBank/DDBJ databases">
        <title>Genome Sequence of Xylaria arbuscula.</title>
        <authorList>
            <person name="Buettner E."/>
        </authorList>
    </citation>
    <scope>NUCLEOTIDE SEQUENCE</scope>
    <source>
        <strain evidence="2">VT107</strain>
    </source>
</reference>
<feature type="compositionally biased region" description="Basic and acidic residues" evidence="1">
    <location>
        <begin position="67"/>
        <end position="106"/>
    </location>
</feature>
<comment type="caution">
    <text evidence="2">The sequence shown here is derived from an EMBL/GenBank/DDBJ whole genome shotgun (WGS) entry which is preliminary data.</text>
</comment>
<accession>A0A9W8N8V6</accession>